<name>X1M2Z4_9ZZZZ</name>
<gene>
    <name evidence="1" type="ORF">S06H3_10575</name>
</gene>
<evidence type="ECO:0008006" key="2">
    <source>
        <dbReference type="Google" id="ProtNLM"/>
    </source>
</evidence>
<reference evidence="1" key="1">
    <citation type="journal article" date="2014" name="Front. Microbiol.">
        <title>High frequency of phylogenetically diverse reductive dehalogenase-homologous genes in deep subseafloor sedimentary metagenomes.</title>
        <authorList>
            <person name="Kawai M."/>
            <person name="Futagami T."/>
            <person name="Toyoda A."/>
            <person name="Takaki Y."/>
            <person name="Nishi S."/>
            <person name="Hori S."/>
            <person name="Arai W."/>
            <person name="Tsubouchi T."/>
            <person name="Morono Y."/>
            <person name="Uchiyama I."/>
            <person name="Ito T."/>
            <person name="Fujiyama A."/>
            <person name="Inagaki F."/>
            <person name="Takami H."/>
        </authorList>
    </citation>
    <scope>NUCLEOTIDE SEQUENCE</scope>
    <source>
        <strain evidence="1">Expedition CK06-06</strain>
    </source>
</reference>
<feature type="non-terminal residue" evidence="1">
    <location>
        <position position="1"/>
    </location>
</feature>
<dbReference type="EMBL" id="BARV01004928">
    <property type="protein sequence ID" value="GAI09010.1"/>
    <property type="molecule type" value="Genomic_DNA"/>
</dbReference>
<proteinExistence type="predicted"/>
<protein>
    <recommendedName>
        <fullName evidence="2">Deacetylase sirtuin-type domain-containing protein</fullName>
    </recommendedName>
</protein>
<organism evidence="1">
    <name type="scientific">marine sediment metagenome</name>
    <dbReference type="NCBI Taxonomy" id="412755"/>
    <lineage>
        <taxon>unclassified sequences</taxon>
        <taxon>metagenomes</taxon>
        <taxon>ecological metagenomes</taxon>
    </lineage>
</organism>
<dbReference type="AlphaFoldDB" id="X1M2Z4"/>
<sequence>ADEIENIVYDYFYKMVIPETPTLYDYLILSLRKKDIIASFNWDPLLLQSYKRSIKIKRLPQLAFLHGNVGTGVCYECKRYGYIDTLCEGCMKPFSPMKLLYPVKHKNYSADSLIKEQWVNLRYKLKHAYIFTIFGYSAPVTDIDARNLMFEEWKSNPSLPIVEMEIIDIKKREEIERTWQGFIYSHHYGVHKSIHHSFLWRYPRRSCDAFAAANLMCNPWKDNTFQDFKTIEELHNWIKPLLKEEDRYEQSKEPFEYMVK</sequence>
<accession>X1M2Z4</accession>
<evidence type="ECO:0000313" key="1">
    <source>
        <dbReference type="EMBL" id="GAI09010.1"/>
    </source>
</evidence>
<comment type="caution">
    <text evidence="1">The sequence shown here is derived from an EMBL/GenBank/DDBJ whole genome shotgun (WGS) entry which is preliminary data.</text>
</comment>